<comment type="cofactor">
    <cofactor evidence="2">
        <name>Mg(2+)</name>
        <dbReference type="ChEBI" id="CHEBI:18420"/>
    </cofactor>
    <text evidence="2">Binds 1 Mg(2+) ion.</text>
</comment>
<dbReference type="GO" id="GO:0046872">
    <property type="term" value="F:metal ion binding"/>
    <property type="evidence" value="ECO:0007669"/>
    <property type="project" value="UniProtKB-KW"/>
</dbReference>
<dbReference type="InterPro" id="IPR017850">
    <property type="entry name" value="Alkaline_phosphatase_core_sf"/>
</dbReference>
<feature type="binding site" evidence="2">
    <location>
        <position position="104"/>
    </location>
    <ligand>
        <name>Zn(2+)</name>
        <dbReference type="ChEBI" id="CHEBI:29105"/>
        <label>2</label>
    </ligand>
</feature>
<evidence type="ECO:0000256" key="2">
    <source>
        <dbReference type="PIRSR" id="PIRSR601952-2"/>
    </source>
</evidence>
<evidence type="ECO:0000313" key="3">
    <source>
        <dbReference type="EMBL" id="HHS48743.1"/>
    </source>
</evidence>
<dbReference type="Pfam" id="PF00245">
    <property type="entry name" value="Alk_phosphatase"/>
    <property type="match status" value="1"/>
</dbReference>
<feature type="binding site" evidence="2">
    <location>
        <position position="61"/>
    </location>
    <ligand>
        <name>Zn(2+)</name>
        <dbReference type="ChEBI" id="CHEBI:29105"/>
        <label>2</label>
    </ligand>
</feature>
<organism evidence="3">
    <name type="scientific">Desulfurella acetivorans</name>
    <dbReference type="NCBI Taxonomy" id="33002"/>
    <lineage>
        <taxon>Bacteria</taxon>
        <taxon>Pseudomonadati</taxon>
        <taxon>Campylobacterota</taxon>
        <taxon>Desulfurellia</taxon>
        <taxon>Desulfurellales</taxon>
        <taxon>Desulfurellaceae</taxon>
        <taxon>Desulfurella</taxon>
    </lineage>
</organism>
<protein>
    <submittedName>
        <fullName evidence="3">Alkaline phosphatase</fullName>
    </submittedName>
</protein>
<keyword evidence="2" id="KW-0460">Magnesium</keyword>
<accession>A0A7C6A6J3</accession>
<feature type="binding site" evidence="2">
    <location>
        <position position="103"/>
    </location>
    <ligand>
        <name>Zn(2+)</name>
        <dbReference type="ChEBI" id="CHEBI:29105"/>
        <label>2</label>
    </ligand>
</feature>
<dbReference type="PANTHER" id="PTHR11596">
    <property type="entry name" value="ALKALINE PHOSPHATASE"/>
    <property type="match status" value="1"/>
</dbReference>
<dbReference type="EMBL" id="DRZX01000127">
    <property type="protein sequence ID" value="HHS48743.1"/>
    <property type="molecule type" value="Genomic_DNA"/>
</dbReference>
<feature type="binding site" evidence="2">
    <location>
        <position position="65"/>
    </location>
    <ligand>
        <name>Zn(2+)</name>
        <dbReference type="ChEBI" id="CHEBI:29105"/>
        <label>2</label>
    </ligand>
</feature>
<feature type="binding site" evidence="2">
    <location>
        <position position="56"/>
    </location>
    <ligand>
        <name>Mg(2+)</name>
        <dbReference type="ChEBI" id="CHEBI:18420"/>
    </ligand>
</feature>
<keyword evidence="2" id="KW-0479">Metal-binding</keyword>
<sequence>DYNKPILGLFNKSHIDYYIDRLNDKKLESQPSLALMSAIALKKLQMAKKGFVLQIEAGRIDHVNHTNDAFGALMETAELDQVLDVVDDYISKNPKTLVIVTSDHGTGGFGVYGTGPDYNDSTIIYTMPMTLCALGAVLAKCIYPLSKDRDQEVIS</sequence>
<dbReference type="PANTHER" id="PTHR11596:SF5">
    <property type="entry name" value="ALKALINE PHOSPHATASE"/>
    <property type="match status" value="1"/>
</dbReference>
<dbReference type="AlphaFoldDB" id="A0A7C6A6J3"/>
<evidence type="ECO:0000256" key="1">
    <source>
        <dbReference type="ARBA" id="ARBA00022553"/>
    </source>
</evidence>
<dbReference type="InterPro" id="IPR001952">
    <property type="entry name" value="Alkaline_phosphatase"/>
</dbReference>
<dbReference type="SUPFAM" id="SSF53649">
    <property type="entry name" value="Alkaline phosphatase-like"/>
    <property type="match status" value="1"/>
</dbReference>
<dbReference type="GO" id="GO:0004035">
    <property type="term" value="F:alkaline phosphatase activity"/>
    <property type="evidence" value="ECO:0007669"/>
    <property type="project" value="TreeGrafter"/>
</dbReference>
<comment type="cofactor">
    <cofactor evidence="2">
        <name>Zn(2+)</name>
        <dbReference type="ChEBI" id="CHEBI:29105"/>
    </cofactor>
    <text evidence="2">Binds 2 Zn(2+) ions.</text>
</comment>
<feature type="non-terminal residue" evidence="3">
    <location>
        <position position="1"/>
    </location>
</feature>
<gene>
    <name evidence="3" type="ORF">ENM99_02640</name>
</gene>
<proteinExistence type="predicted"/>
<dbReference type="Gene3D" id="3.40.720.10">
    <property type="entry name" value="Alkaline Phosphatase, subunit A"/>
    <property type="match status" value="1"/>
</dbReference>
<dbReference type="Proteomes" id="UP000886400">
    <property type="component" value="Unassembled WGS sequence"/>
</dbReference>
<comment type="caution">
    <text evidence="3">The sequence shown here is derived from an EMBL/GenBank/DDBJ whole genome shotgun (WGS) entry which is preliminary data.</text>
</comment>
<keyword evidence="2" id="KW-0862">Zinc</keyword>
<keyword evidence="1" id="KW-0597">Phosphoprotein</keyword>
<name>A0A7C6A6J3_DESAE</name>
<reference evidence="3" key="1">
    <citation type="journal article" date="2020" name="mSystems">
        <title>Genome- and Community-Level Interaction Insights into Carbon Utilization and Element Cycling Functions of Hydrothermarchaeota in Hydrothermal Sediment.</title>
        <authorList>
            <person name="Zhou Z."/>
            <person name="Liu Y."/>
            <person name="Xu W."/>
            <person name="Pan J."/>
            <person name="Luo Z.H."/>
            <person name="Li M."/>
        </authorList>
    </citation>
    <scope>NUCLEOTIDE SEQUENCE [LARGE SCALE GENOMIC DNA]</scope>
    <source>
        <strain evidence="3">SpSt-1135</strain>
    </source>
</reference>